<dbReference type="EC" id="2.3.1.-" evidence="4"/>
<comment type="caution">
    <text evidence="4">The sequence shown here is derived from an EMBL/GenBank/DDBJ whole genome shotgun (WGS) entry which is preliminary data.</text>
</comment>
<dbReference type="InterPro" id="IPR050832">
    <property type="entry name" value="Bact_Acetyltransf"/>
</dbReference>
<evidence type="ECO:0000256" key="1">
    <source>
        <dbReference type="ARBA" id="ARBA00022679"/>
    </source>
</evidence>
<evidence type="ECO:0000256" key="2">
    <source>
        <dbReference type="ARBA" id="ARBA00023315"/>
    </source>
</evidence>
<evidence type="ECO:0000313" key="5">
    <source>
        <dbReference type="Proteomes" id="UP001595710"/>
    </source>
</evidence>
<dbReference type="Proteomes" id="UP001595710">
    <property type="component" value="Unassembled WGS sequence"/>
</dbReference>
<name>A0ABV7WUQ4_9GAMM</name>
<dbReference type="RefSeq" id="WP_290280108.1">
    <property type="nucleotide sequence ID" value="NZ_JAUFQI010000001.1"/>
</dbReference>
<dbReference type="PANTHER" id="PTHR43877">
    <property type="entry name" value="AMINOALKYLPHOSPHONATE N-ACETYLTRANSFERASE-RELATED-RELATED"/>
    <property type="match status" value="1"/>
</dbReference>
<dbReference type="PROSITE" id="PS51186">
    <property type="entry name" value="GNAT"/>
    <property type="match status" value="1"/>
</dbReference>
<dbReference type="Pfam" id="PF00583">
    <property type="entry name" value="Acetyltransf_1"/>
    <property type="match status" value="1"/>
</dbReference>
<dbReference type="GO" id="GO:0016746">
    <property type="term" value="F:acyltransferase activity"/>
    <property type="evidence" value="ECO:0007669"/>
    <property type="project" value="UniProtKB-KW"/>
</dbReference>
<sequence length="287" mass="32413">MNFRILNNNDQEALQTLLKKNASTSLFMLSNIEQTQINYSGAMFEGRYYGAFDGAQLIAVLVQYWNGNLMFQGDADAIEELWVRFGTEFTKINGFIGREDLCQLLKAKYDQQPNARAYSISSKERLYELDLSALQTPTLINENQIQWRLATLDDLEYLVPWMVDYNIEALGAVKNEALVEETTQSTLSKINNQMTFVITHNDEPVATASYNAKTHPFVQIGAVWTPIQLRGRGYAQCAVAAALITAREDGFSRSILFTDEQNIAAQKAYEKIGYQSCGEFGLYILTN</sequence>
<evidence type="ECO:0000259" key="3">
    <source>
        <dbReference type="PROSITE" id="PS51186"/>
    </source>
</evidence>
<dbReference type="Gene3D" id="3.40.630.30">
    <property type="match status" value="1"/>
</dbReference>
<accession>A0ABV7WUQ4</accession>
<reference evidence="5" key="1">
    <citation type="journal article" date="2019" name="Int. J. Syst. Evol. Microbiol.">
        <title>The Global Catalogue of Microorganisms (GCM) 10K type strain sequencing project: providing services to taxonomists for standard genome sequencing and annotation.</title>
        <authorList>
            <consortium name="The Broad Institute Genomics Platform"/>
            <consortium name="The Broad Institute Genome Sequencing Center for Infectious Disease"/>
            <person name="Wu L."/>
            <person name="Ma J."/>
        </authorList>
    </citation>
    <scope>NUCLEOTIDE SEQUENCE [LARGE SCALE GENOMIC DNA]</scope>
    <source>
        <strain evidence="5">CECT 8288</strain>
    </source>
</reference>
<gene>
    <name evidence="4" type="ORF">ACFOND_15460</name>
</gene>
<keyword evidence="1 4" id="KW-0808">Transferase</keyword>
<proteinExistence type="predicted"/>
<keyword evidence="5" id="KW-1185">Reference proteome</keyword>
<dbReference type="InterPro" id="IPR016181">
    <property type="entry name" value="Acyl_CoA_acyltransferase"/>
</dbReference>
<dbReference type="SUPFAM" id="SSF55729">
    <property type="entry name" value="Acyl-CoA N-acyltransferases (Nat)"/>
    <property type="match status" value="1"/>
</dbReference>
<feature type="domain" description="N-acetyltransferase" evidence="3">
    <location>
        <begin position="145"/>
        <end position="287"/>
    </location>
</feature>
<dbReference type="InterPro" id="IPR000182">
    <property type="entry name" value="GNAT_dom"/>
</dbReference>
<dbReference type="EMBL" id="JBHRYN010000069">
    <property type="protein sequence ID" value="MFC3703028.1"/>
    <property type="molecule type" value="Genomic_DNA"/>
</dbReference>
<evidence type="ECO:0000313" key="4">
    <source>
        <dbReference type="EMBL" id="MFC3703028.1"/>
    </source>
</evidence>
<dbReference type="PANTHER" id="PTHR43877:SF2">
    <property type="entry name" value="AMINOALKYLPHOSPHONATE N-ACETYLTRANSFERASE-RELATED"/>
    <property type="match status" value="1"/>
</dbReference>
<organism evidence="4 5">
    <name type="scientific">Reinekea marina</name>
    <dbReference type="NCBI Taxonomy" id="1310421"/>
    <lineage>
        <taxon>Bacteria</taxon>
        <taxon>Pseudomonadati</taxon>
        <taxon>Pseudomonadota</taxon>
        <taxon>Gammaproteobacteria</taxon>
        <taxon>Oceanospirillales</taxon>
        <taxon>Saccharospirillaceae</taxon>
        <taxon>Reinekea</taxon>
    </lineage>
</organism>
<keyword evidence="2 4" id="KW-0012">Acyltransferase</keyword>
<protein>
    <submittedName>
        <fullName evidence="4">GNAT family N-acetyltransferase</fullName>
        <ecNumber evidence="4">2.3.1.-</ecNumber>
    </submittedName>
</protein>